<reference evidence="1 2" key="1">
    <citation type="submission" date="2022-11" db="EMBL/GenBank/DDBJ databases">
        <title>Minimal conservation of predation-associated metabolite biosynthetic gene clusters underscores biosynthetic potential of Myxococcota including descriptions for ten novel species: Archangium lansinium sp. nov., Myxococcus landrumus sp. nov., Nannocystis bai.</title>
        <authorList>
            <person name="Ahearne A."/>
            <person name="Stevens C."/>
            <person name="Phillips K."/>
        </authorList>
    </citation>
    <scope>NUCLEOTIDE SEQUENCE [LARGE SCALE GENOMIC DNA]</scope>
    <source>
        <strain evidence="1 2">MIWBW</strain>
    </source>
</reference>
<dbReference type="EMBL" id="JAPNKA010000001">
    <property type="protein sequence ID" value="MCY1078841.1"/>
    <property type="molecule type" value="Genomic_DNA"/>
</dbReference>
<organism evidence="1 2">
    <name type="scientific">Archangium lansingense</name>
    <dbReference type="NCBI Taxonomy" id="2995310"/>
    <lineage>
        <taxon>Bacteria</taxon>
        <taxon>Pseudomonadati</taxon>
        <taxon>Myxococcota</taxon>
        <taxon>Myxococcia</taxon>
        <taxon>Myxococcales</taxon>
        <taxon>Cystobacterineae</taxon>
        <taxon>Archangiaceae</taxon>
        <taxon>Archangium</taxon>
    </lineage>
</organism>
<gene>
    <name evidence="1" type="ORF">OV287_30705</name>
</gene>
<dbReference type="PANTHER" id="PTHR12697">
    <property type="entry name" value="PBS LYASE HEAT-LIKE PROTEIN"/>
    <property type="match status" value="1"/>
</dbReference>
<dbReference type="Proteomes" id="UP001207654">
    <property type="component" value="Unassembled WGS sequence"/>
</dbReference>
<dbReference type="InterPro" id="IPR016024">
    <property type="entry name" value="ARM-type_fold"/>
</dbReference>
<name>A0ABT4AAZ4_9BACT</name>
<evidence type="ECO:0000313" key="2">
    <source>
        <dbReference type="Proteomes" id="UP001207654"/>
    </source>
</evidence>
<evidence type="ECO:0000313" key="1">
    <source>
        <dbReference type="EMBL" id="MCY1078841.1"/>
    </source>
</evidence>
<dbReference type="SMART" id="SM00567">
    <property type="entry name" value="EZ_HEAT"/>
    <property type="match status" value="8"/>
</dbReference>
<dbReference type="Pfam" id="PF13646">
    <property type="entry name" value="HEAT_2"/>
    <property type="match status" value="2"/>
</dbReference>
<dbReference type="SUPFAM" id="SSF48371">
    <property type="entry name" value="ARM repeat"/>
    <property type="match status" value="2"/>
</dbReference>
<dbReference type="InterPro" id="IPR004155">
    <property type="entry name" value="PBS_lyase_HEAT"/>
</dbReference>
<dbReference type="PANTHER" id="PTHR12697:SF5">
    <property type="entry name" value="DEOXYHYPUSINE HYDROXYLASE"/>
    <property type="match status" value="1"/>
</dbReference>
<protein>
    <submittedName>
        <fullName evidence="1">HEAT repeat domain-containing protein</fullName>
    </submittedName>
</protein>
<comment type="caution">
    <text evidence="1">The sequence shown here is derived from an EMBL/GenBank/DDBJ whole genome shotgun (WGS) entry which is preliminary data.</text>
</comment>
<proteinExistence type="predicted"/>
<dbReference type="RefSeq" id="WP_267537601.1">
    <property type="nucleotide sequence ID" value="NZ_JAPNKA010000001.1"/>
</dbReference>
<accession>A0ABT4AAZ4</accession>
<dbReference type="InterPro" id="IPR011989">
    <property type="entry name" value="ARM-like"/>
</dbReference>
<dbReference type="Gene3D" id="1.25.10.10">
    <property type="entry name" value="Leucine-rich Repeat Variant"/>
    <property type="match status" value="4"/>
</dbReference>
<sequence>MDLPGLLFETRPALDALRTKLASSHPLDVHAVVLHLRQRFEEGQEDVHALAALVPASDWRRFPPETQRELARLAVSGLPVQVPPPPEGLPILVQLDWTRAALLTQPALLNSLDGAALGDEAARDLPPERVLSSGLLERLLQARSPGMRRTALGYLRACVERALLTPTRAQAWLLELAEKAKPALAAEALELLACPWALPLPCPPLRSFPVLGDEPAIAAIHVLRSRRAVDVLRQVVLDEHLGPRIHREALLALGEVGSQGELRPVLERALADPMRFGRDALQALARLRRRGHSPSPEESYSVLELYLENTAVEPSLAAEVLSSRTETVLAALEAARPEAPTWPRWVYLLEALETRSARERLIAVVDSEHERPGWYEAIRALGRMESFEAEPALLRRLQDEPEACLFALARLGGAQTVGTLRARLEHAGSERPAWFSRAAEVLFLLDPGPMTLALAVRLELLTPQLVRALPAHASGVELEVLAGLARRPGEPRREEAIAAMGRTGGPLAVDALAELLTDPDESTRQQVHAALRALGERLKALGAARPACLADSNTPGNATLAEALLRRLEQGGLREEELVWLLDALRGLEHPRLVRVIRPLLRQRSSEVRKRVVACLAAAGAPSTAWLVPLLGDDDLLVSRQVLMALGTVGASAAADRVADWLDHPNMNLKKTAAEVLAHASNMWVSDRLLSWLARHDNPGFRGLLRTALRASTGPWLRARVVAALDEAISPRAFELLIEVLDGELTPADVGALLSHRTAWGPTLLRLVYGGRVTLASGTLAQLDAELARRGLADRIPTVESEPPSSDLLPALRQVEATRNGLRLKARLREEPSAPDAEFLHLLERASEPGAVSFETLTWVDTRALLTLHPHVSPEARAGIEALLAQTRTPFAELALASLLEHAPDTRHPARAEATAASRWDVATARKRLASMDAHTRKLAAQVVGLGLTPDAPDLRLLQPDAALAWLADAGAHDTLAEWSLLRSGPEPVACARALARVEGAAATLRILHGWLERYPAHAGRLARALLALGEEVDDAVRTLVGTTELEVRLRVLLLEGLSGRGGEAHLTFLRHALEERVSPIRQEAARQLVARGRPDDRRRVLEVLLAGALGENFRFGLRRSEYAVLGEWMRGARTEHELLAAIGLLTTGEEALRVPLLLDAWRSEHAEVRARARDALRQSPLAQVLPRALPHLRAGEWEWLDVLGGDGALPPELVRVGAAAPEATDTWSRAFIRLAGERLLHAPGLITPLLETIRQEPSANRLHVLARLTDWYEPGGAAVLARALGAVLTGEHRPLLFDTLLAATKDLPPSWTVRILSEIARPSDAPAVDALTDAVLKVPALLTELSDALRSRVEARFLQDAGSGDAERVRRILTLRAESARSEREKQDVVELLERSLGHRRARVRHHAHRLLARYAPREHYLRATHQLLSDADPHTVRRAIRVLSFGGQVESTQTLASLLSHREPTVRRAAREGLLVLGPRAIAPLTKAAAHMRPDHREALFEVLEELRARQL</sequence>
<keyword evidence="2" id="KW-1185">Reference proteome</keyword>